<dbReference type="GO" id="GO:0008047">
    <property type="term" value="F:enzyme activator activity"/>
    <property type="evidence" value="ECO:0007669"/>
    <property type="project" value="InterPro"/>
</dbReference>
<dbReference type="PANTHER" id="PTHR30302:SF1">
    <property type="entry name" value="HYDROGENASE 2 MATURATION PROTEASE"/>
    <property type="match status" value="1"/>
</dbReference>
<keyword evidence="6" id="KW-1185">Reference proteome</keyword>
<evidence type="ECO:0000256" key="4">
    <source>
        <dbReference type="ARBA" id="ARBA00022801"/>
    </source>
</evidence>
<dbReference type="CDD" id="cd00518">
    <property type="entry name" value="H2MP"/>
    <property type="match status" value="1"/>
</dbReference>
<sequence>MSTSGERAAPGRTVVIGLGNDWRGDDRAGLETVRVLREELPAGGAPGVAIVEGGGDLTELIDVWAGADLAVVIDAVRTGAAPGTVHRWAGTAAAPGWRYSSHALGLADALGLGRALGRMPGELLLIGIEGERFAIGAAMSPAVRAAAARTARDLARTLCGPGRTPAGERSR</sequence>
<evidence type="ECO:0000256" key="1">
    <source>
        <dbReference type="ARBA" id="ARBA00006814"/>
    </source>
</evidence>
<dbReference type="InterPro" id="IPR000671">
    <property type="entry name" value="Peptidase_A31"/>
</dbReference>
<dbReference type="OrthoDB" id="164170at2"/>
<dbReference type="PRINTS" id="PR00446">
    <property type="entry name" value="HYDRGNUPTAKE"/>
</dbReference>
<keyword evidence="3" id="KW-0064">Aspartyl protease</keyword>
<dbReference type="eggNOG" id="COG0680">
    <property type="taxonomic scope" value="Bacteria"/>
</dbReference>
<dbReference type="InterPro" id="IPR023430">
    <property type="entry name" value="Pept_HybD-like_dom_sf"/>
</dbReference>
<protein>
    <submittedName>
        <fullName evidence="5">Hydrogenase maturation protease</fullName>
    </submittedName>
</protein>
<evidence type="ECO:0000313" key="6">
    <source>
        <dbReference type="Proteomes" id="UP000006640"/>
    </source>
</evidence>
<accession>D6YBK9</accession>
<dbReference type="HOGENOM" id="CLU_099037_2_1_11"/>
<proteinExistence type="inferred from homology"/>
<dbReference type="Proteomes" id="UP000006640">
    <property type="component" value="Chromosome"/>
</dbReference>
<dbReference type="EMBL" id="CP001874">
    <property type="protein sequence ID" value="ADG88569.1"/>
    <property type="molecule type" value="Genomic_DNA"/>
</dbReference>
<gene>
    <name evidence="5" type="ordered locus">Tbis_1857</name>
</gene>
<comment type="similarity">
    <text evidence="1">Belongs to the peptidase A31 family.</text>
</comment>
<evidence type="ECO:0000256" key="2">
    <source>
        <dbReference type="ARBA" id="ARBA00022670"/>
    </source>
</evidence>
<evidence type="ECO:0000256" key="3">
    <source>
        <dbReference type="ARBA" id="ARBA00022750"/>
    </source>
</evidence>
<dbReference type="PANTHER" id="PTHR30302">
    <property type="entry name" value="HYDROGENASE 1 MATURATION PROTEASE"/>
    <property type="match status" value="1"/>
</dbReference>
<dbReference type="NCBIfam" id="TIGR00072">
    <property type="entry name" value="hydrog_prot"/>
    <property type="match status" value="1"/>
</dbReference>
<reference evidence="5 6" key="1">
    <citation type="submission" date="2010-01" db="EMBL/GenBank/DDBJ databases">
        <title>The complete genome of Thermobispora bispora DSM 43833.</title>
        <authorList>
            <consortium name="US DOE Joint Genome Institute (JGI-PGF)"/>
            <person name="Lucas S."/>
            <person name="Copeland A."/>
            <person name="Lapidus A."/>
            <person name="Glavina del Rio T."/>
            <person name="Dalin E."/>
            <person name="Tice H."/>
            <person name="Bruce D."/>
            <person name="Goodwin L."/>
            <person name="Pitluck S."/>
            <person name="Kyrpides N."/>
            <person name="Mavromatis K."/>
            <person name="Ivanova N."/>
            <person name="Mikhailova N."/>
            <person name="Chertkov O."/>
            <person name="Brettin T."/>
            <person name="Detter J.C."/>
            <person name="Han C."/>
            <person name="Larimer F."/>
            <person name="Land M."/>
            <person name="Hauser L."/>
            <person name="Markowitz V."/>
            <person name="Cheng J.-F."/>
            <person name="Hugenholtz P."/>
            <person name="Woyke T."/>
            <person name="Wu D."/>
            <person name="Jando M."/>
            <person name="Schneider S."/>
            <person name="Klenk H.-P."/>
            <person name="Eisen J.A."/>
        </authorList>
    </citation>
    <scope>NUCLEOTIDE SEQUENCE [LARGE SCALE GENOMIC DNA]</scope>
    <source>
        <strain evidence="6">ATCC 19993 / DSM 43833 / CBS 139.67 / JCM 10125 / KCTC 9307 / NBRC 14880 / R51</strain>
    </source>
</reference>
<dbReference type="AlphaFoldDB" id="D6YBK9"/>
<evidence type="ECO:0000313" key="5">
    <source>
        <dbReference type="EMBL" id="ADG88569.1"/>
    </source>
</evidence>
<organism evidence="5 6">
    <name type="scientific">Thermobispora bispora (strain ATCC 19993 / DSM 43833 / CBS 139.67 / JCM 10125 / KCTC 9307 / NBRC 14880 / R51)</name>
    <dbReference type="NCBI Taxonomy" id="469371"/>
    <lineage>
        <taxon>Bacteria</taxon>
        <taxon>Bacillati</taxon>
        <taxon>Actinomycetota</taxon>
        <taxon>Actinomycetes</taxon>
        <taxon>Streptosporangiales</taxon>
        <taxon>Streptosporangiaceae</taxon>
        <taxon>Thermobispora</taxon>
    </lineage>
</organism>
<dbReference type="Pfam" id="PF01750">
    <property type="entry name" value="HycI"/>
    <property type="match status" value="1"/>
</dbReference>
<dbReference type="Gene3D" id="3.40.50.1450">
    <property type="entry name" value="HybD-like"/>
    <property type="match status" value="1"/>
</dbReference>
<dbReference type="SUPFAM" id="SSF53163">
    <property type="entry name" value="HybD-like"/>
    <property type="match status" value="1"/>
</dbReference>
<dbReference type="STRING" id="469371.Tbis_1857"/>
<dbReference type="GO" id="GO:0016485">
    <property type="term" value="P:protein processing"/>
    <property type="evidence" value="ECO:0007669"/>
    <property type="project" value="TreeGrafter"/>
</dbReference>
<dbReference type="KEGG" id="tbi:Tbis_1857"/>
<dbReference type="GO" id="GO:0004190">
    <property type="term" value="F:aspartic-type endopeptidase activity"/>
    <property type="evidence" value="ECO:0007669"/>
    <property type="project" value="UniProtKB-KW"/>
</dbReference>
<name>D6YBK9_THEBD</name>
<keyword evidence="2 5" id="KW-0645">Protease</keyword>
<keyword evidence="4" id="KW-0378">Hydrolase</keyword>
<dbReference type="RefSeq" id="WP_013132102.1">
    <property type="nucleotide sequence ID" value="NC_014165.1"/>
</dbReference>